<dbReference type="Proteomes" id="UP001140234">
    <property type="component" value="Unassembled WGS sequence"/>
</dbReference>
<keyword evidence="2" id="KW-1185">Reference proteome</keyword>
<feature type="non-terminal residue" evidence="1">
    <location>
        <position position="1"/>
    </location>
</feature>
<comment type="caution">
    <text evidence="1">The sequence shown here is derived from an EMBL/GenBank/DDBJ whole genome shotgun (WGS) entry which is preliminary data.</text>
</comment>
<reference evidence="1" key="1">
    <citation type="submission" date="2022-07" db="EMBL/GenBank/DDBJ databases">
        <title>Phylogenomic reconstructions and comparative analyses of Kickxellomycotina fungi.</title>
        <authorList>
            <person name="Reynolds N.K."/>
            <person name="Stajich J.E."/>
            <person name="Barry K."/>
            <person name="Grigoriev I.V."/>
            <person name="Crous P."/>
            <person name="Smith M.E."/>
        </authorList>
    </citation>
    <scope>NUCLEOTIDE SEQUENCE</scope>
    <source>
        <strain evidence="1">CBS 109366</strain>
    </source>
</reference>
<evidence type="ECO:0000313" key="1">
    <source>
        <dbReference type="EMBL" id="KAJ2767488.1"/>
    </source>
</evidence>
<evidence type="ECO:0000313" key="2">
    <source>
        <dbReference type="Proteomes" id="UP001140234"/>
    </source>
</evidence>
<name>A0ACC1JU56_9FUNG</name>
<organism evidence="1 2">
    <name type="scientific">Coemansia nantahalensis</name>
    <dbReference type="NCBI Taxonomy" id="2789366"/>
    <lineage>
        <taxon>Eukaryota</taxon>
        <taxon>Fungi</taxon>
        <taxon>Fungi incertae sedis</taxon>
        <taxon>Zoopagomycota</taxon>
        <taxon>Kickxellomycotina</taxon>
        <taxon>Kickxellomycetes</taxon>
        <taxon>Kickxellales</taxon>
        <taxon>Kickxellaceae</taxon>
        <taxon>Coemansia</taxon>
    </lineage>
</organism>
<accession>A0ACC1JU56</accession>
<protein>
    <submittedName>
        <fullName evidence="1">Uncharacterized protein</fullName>
    </submittedName>
</protein>
<sequence length="110" mass="11900">PADASCSNSSTAAPKESGGISVQDYNTETEEYIEMLMSQPESERRKKLGSKLFPLIKGMGYKDSTRLTVWILAHMSQDVRTLAYTLNDTAKLGQIVSEAQAAIGSDARAA</sequence>
<proteinExistence type="predicted"/>
<dbReference type="EMBL" id="JANBUJ010001411">
    <property type="protein sequence ID" value="KAJ2767488.1"/>
    <property type="molecule type" value="Genomic_DNA"/>
</dbReference>
<gene>
    <name evidence="1" type="ORF">IWQ57_003930</name>
</gene>